<feature type="compositionally biased region" description="Basic residues" evidence="1">
    <location>
        <begin position="85"/>
        <end position="95"/>
    </location>
</feature>
<dbReference type="KEGG" id="ahg:AHOG_21010"/>
<feature type="region of interest" description="Disordered" evidence="1">
    <location>
        <begin position="61"/>
        <end position="182"/>
    </location>
</feature>
<organism evidence="2 3">
    <name type="scientific">Actinoalloteichus hoggarensis</name>
    <dbReference type="NCBI Taxonomy" id="1470176"/>
    <lineage>
        <taxon>Bacteria</taxon>
        <taxon>Bacillati</taxon>
        <taxon>Actinomycetota</taxon>
        <taxon>Actinomycetes</taxon>
        <taxon>Pseudonocardiales</taxon>
        <taxon>Pseudonocardiaceae</taxon>
        <taxon>Actinoalloteichus</taxon>
    </lineage>
</organism>
<accession>A0A221W7D5</accession>
<reference evidence="2 3" key="1">
    <citation type="submission" date="2017-07" db="EMBL/GenBank/DDBJ databases">
        <title>Complete genome sequence of Actinoalloteichus hoggarensis DSM 45943, type strain of Actinoalloteichus hoggarensis.</title>
        <authorList>
            <person name="Ruckert C."/>
            <person name="Nouioui I."/>
            <person name="Willmese J."/>
            <person name="van Wezel G."/>
            <person name="Klenk H.-P."/>
            <person name="Kalinowski J."/>
            <person name="Zotchev S.B."/>
        </authorList>
    </citation>
    <scope>NUCLEOTIDE SEQUENCE [LARGE SCALE GENOMIC DNA]</scope>
    <source>
        <strain evidence="2 3">DSM 45943</strain>
    </source>
</reference>
<protein>
    <submittedName>
        <fullName evidence="2">Uncharacterized protein</fullName>
    </submittedName>
</protein>
<dbReference type="EMBL" id="CP022521">
    <property type="protein sequence ID" value="ASO21818.1"/>
    <property type="molecule type" value="Genomic_DNA"/>
</dbReference>
<evidence type="ECO:0000256" key="1">
    <source>
        <dbReference type="SAM" id="MobiDB-lite"/>
    </source>
</evidence>
<feature type="region of interest" description="Disordered" evidence="1">
    <location>
        <begin position="216"/>
        <end position="271"/>
    </location>
</feature>
<dbReference type="Proteomes" id="UP000204221">
    <property type="component" value="Chromosome"/>
</dbReference>
<feature type="compositionally biased region" description="Low complexity" evidence="1">
    <location>
        <begin position="71"/>
        <end position="82"/>
    </location>
</feature>
<proteinExistence type="predicted"/>
<name>A0A221W7D5_9PSEU</name>
<keyword evidence="3" id="KW-1185">Reference proteome</keyword>
<sequence>MSLETEAALWSRARVSESAGLLRAPLGPGRVMVAVEPTSVDGSRPIVTPSNHMRRPAAVLEPVPRRPPTSAGNVGTAAGAAARLPRLHRGPSGRRSRPDVLARVVEPAADSRSAPRHSSVNGDVDRAGSAGTRPSNDRRGAAGPDAGTKRRGVPTHSEPDPVDHVRGPADHRPADAGRVDPDPAGRCRFAIDLSLIGAVVSGRHLDVGLPGRRTVRGREDLETTGSHPSAPAARPVIPARFPRPRSIETEPARQRGHGRTTTGEAADEGSR</sequence>
<feature type="compositionally biased region" description="Basic and acidic residues" evidence="1">
    <location>
        <begin position="157"/>
        <end position="182"/>
    </location>
</feature>
<evidence type="ECO:0000313" key="3">
    <source>
        <dbReference type="Proteomes" id="UP000204221"/>
    </source>
</evidence>
<dbReference type="AlphaFoldDB" id="A0A221W7D5"/>
<evidence type="ECO:0000313" key="2">
    <source>
        <dbReference type="EMBL" id="ASO21818.1"/>
    </source>
</evidence>
<gene>
    <name evidence="2" type="ORF">AHOG_21010</name>
</gene>